<name>A0A177CTP6_9PLEO</name>
<dbReference type="InParanoid" id="A0A177CTP6"/>
<dbReference type="OrthoDB" id="10670478at2759"/>
<dbReference type="Proteomes" id="UP000077069">
    <property type="component" value="Unassembled WGS sequence"/>
</dbReference>
<dbReference type="AlphaFoldDB" id="A0A177CTP6"/>
<protein>
    <submittedName>
        <fullName evidence="1">Uncharacterized protein</fullName>
    </submittedName>
</protein>
<organism evidence="1 2">
    <name type="scientific">Paraphaeosphaeria sporulosa</name>
    <dbReference type="NCBI Taxonomy" id="1460663"/>
    <lineage>
        <taxon>Eukaryota</taxon>
        <taxon>Fungi</taxon>
        <taxon>Dikarya</taxon>
        <taxon>Ascomycota</taxon>
        <taxon>Pezizomycotina</taxon>
        <taxon>Dothideomycetes</taxon>
        <taxon>Pleosporomycetidae</taxon>
        <taxon>Pleosporales</taxon>
        <taxon>Massarineae</taxon>
        <taxon>Didymosphaeriaceae</taxon>
        <taxon>Paraphaeosphaeria</taxon>
    </lineage>
</organism>
<accession>A0A177CTP6</accession>
<proteinExistence type="predicted"/>
<evidence type="ECO:0000313" key="1">
    <source>
        <dbReference type="EMBL" id="OAG10270.1"/>
    </source>
</evidence>
<dbReference type="GeneID" id="28767370"/>
<sequence>MRCIVLCVGGVACLDAQAFVPGMGGRGLFGSARILGGCIWMVLGGRLGPVPQVRRFLCVKRSCMACFRRSESRLSGAAALDSLPVAIIMRLQPGACTYSPICRCAHGPIAPPRSTRRAESAVANCIEITGQPRSRASNQAARVFIRERLVRSRLAAVRPSAREGTQARRKVPNLTPTRVFPITCISANSTLLPAPDSLSPPRVLVQRHPGLESVSRDLLASRCAGRAAPFTMGS</sequence>
<reference evidence="1 2" key="1">
    <citation type="submission" date="2016-05" db="EMBL/GenBank/DDBJ databases">
        <title>Comparative analysis of secretome profiles of manganese(II)-oxidizing ascomycete fungi.</title>
        <authorList>
            <consortium name="DOE Joint Genome Institute"/>
            <person name="Zeiner C.A."/>
            <person name="Purvine S.O."/>
            <person name="Zink E.M."/>
            <person name="Wu S."/>
            <person name="Pasa-Tolic L."/>
            <person name="Chaput D.L."/>
            <person name="Haridas S."/>
            <person name="Grigoriev I.V."/>
            <person name="Santelli C.M."/>
            <person name="Hansel C.M."/>
        </authorList>
    </citation>
    <scope>NUCLEOTIDE SEQUENCE [LARGE SCALE GENOMIC DNA]</scope>
    <source>
        <strain evidence="1 2">AP3s5-JAC2a</strain>
    </source>
</reference>
<keyword evidence="2" id="KW-1185">Reference proteome</keyword>
<evidence type="ECO:0000313" key="2">
    <source>
        <dbReference type="Proteomes" id="UP000077069"/>
    </source>
</evidence>
<gene>
    <name evidence="1" type="ORF">CC84DRAFT_1236782</name>
</gene>
<dbReference type="RefSeq" id="XP_018040635.1">
    <property type="nucleotide sequence ID" value="XM_018183884.1"/>
</dbReference>
<dbReference type="EMBL" id="KV441549">
    <property type="protein sequence ID" value="OAG10270.1"/>
    <property type="molecule type" value="Genomic_DNA"/>
</dbReference>